<dbReference type="GO" id="GO:0005886">
    <property type="term" value="C:plasma membrane"/>
    <property type="evidence" value="ECO:0007669"/>
    <property type="project" value="UniProtKB-SubCell"/>
</dbReference>
<dbReference type="GO" id="GO:0005506">
    <property type="term" value="F:iron ion binding"/>
    <property type="evidence" value="ECO:0007669"/>
    <property type="project" value="UniProtKB-UniRule"/>
</dbReference>
<accession>A0AAW4PN81</accession>
<dbReference type="GO" id="GO:0010436">
    <property type="term" value="F:carotenoid dioxygenase activity"/>
    <property type="evidence" value="ECO:0007669"/>
    <property type="project" value="UniProtKB-UniRule"/>
</dbReference>
<keyword evidence="1" id="KW-0479">Metal-binding</keyword>
<dbReference type="AlphaFoldDB" id="A0AAW4PN81"/>
<dbReference type="HAMAP" id="MF_02093">
    <property type="entry name" value="Beta_carotene_diox"/>
    <property type="match status" value="1"/>
</dbReference>
<feature type="transmembrane region" description="Helical" evidence="1">
    <location>
        <begin position="19"/>
        <end position="40"/>
    </location>
</feature>
<feature type="binding site" evidence="1">
    <location>
        <position position="117"/>
    </location>
    <ligand>
        <name>Fe cation</name>
        <dbReference type="ChEBI" id="CHEBI:24875"/>
    </ligand>
</feature>
<proteinExistence type="inferred from homology"/>
<comment type="function">
    <text evidence="1">Catalyzes the cleavage of beta-carotene at its central double bond (15,15') to yield two molecules of all-trans-retinal.</text>
</comment>
<feature type="binding site" evidence="1">
    <location>
        <position position="255"/>
    </location>
    <ligand>
        <name>Fe cation</name>
        <dbReference type="ChEBI" id="CHEBI:24875"/>
    </ligand>
</feature>
<dbReference type="Pfam" id="PF15461">
    <property type="entry name" value="BCD"/>
    <property type="match status" value="1"/>
</dbReference>
<dbReference type="GO" id="GO:0016121">
    <property type="term" value="P:carotene catabolic process"/>
    <property type="evidence" value="ECO:0007669"/>
    <property type="project" value="UniProtKB-UniRule"/>
</dbReference>
<sequence>MGVTDTLAAPARETIRRTVFLPSWVASALLVVPFLGGLSVPPTLQYVPLVVSVLLLGLPHGAVDHLAVARTRGERPDWRAIARVFALYGFVGGAYAVGWFLAPAAAFVLFVAVTWFHWGQGDLYALRALADAGHLRSPLQRVATVVVRGGLPMLVPLLAFPGWYRRVAVDLVDLFAPGAVAAIEWAFRADVRATLAAGYGVLVVATLALGYARADDPTAWRLDAAETLGLVAYFAVVPPVLAIGVYFCLWHSLRHVARLLLVDDDAVAALRDRDPAAAFTQFARDALPLTVASLGLLAGLYVLVPNPPATVPEWVALYLVFIAVVTLPHVVVVTVMDREQGVWA</sequence>
<feature type="transmembrane region" description="Helical" evidence="1">
    <location>
        <begin position="80"/>
        <end position="101"/>
    </location>
</feature>
<dbReference type="RefSeq" id="WP_220617123.1">
    <property type="nucleotide sequence ID" value="NZ_RKLR01000001.1"/>
</dbReference>
<keyword evidence="1" id="KW-0472">Membrane</keyword>
<keyword evidence="1" id="KW-0812">Transmembrane</keyword>
<feature type="binding site" evidence="1">
    <location>
        <position position="251"/>
    </location>
    <ligand>
        <name>Fe cation</name>
        <dbReference type="ChEBI" id="CHEBI:24875"/>
    </ligand>
</feature>
<reference evidence="2 3" key="1">
    <citation type="submission" date="2021-06" db="EMBL/GenBank/DDBJ databases">
        <title>Halomicroarcula sp. a new haloarchaeum isolated from saline soil.</title>
        <authorList>
            <person name="Duran-Viseras A."/>
            <person name="Sanchez-Porro C."/>
            <person name="Ventosa A."/>
        </authorList>
    </citation>
    <scope>NUCLEOTIDE SEQUENCE [LARGE SCALE GENOMIC DNA]</scope>
    <source>
        <strain evidence="2 3">F13</strain>
    </source>
</reference>
<keyword evidence="1" id="KW-1133">Transmembrane helix</keyword>
<evidence type="ECO:0000256" key="1">
    <source>
        <dbReference type="HAMAP-Rule" id="MF_02093"/>
    </source>
</evidence>
<comment type="subcellular location">
    <subcellularLocation>
        <location evidence="1">Cell membrane</location>
        <topology evidence="1">Multi-pass membrane protein</topology>
    </subcellularLocation>
</comment>
<evidence type="ECO:0000313" key="3">
    <source>
        <dbReference type="Proteomes" id="UP001430377"/>
    </source>
</evidence>
<comment type="similarity">
    <text evidence="1">Belongs to the Brp/Blh beta-carotene diooxygenase family.</text>
</comment>
<feature type="binding site" evidence="1">
    <location>
        <position position="60"/>
    </location>
    <ligand>
        <name>Fe cation</name>
        <dbReference type="ChEBI" id="CHEBI:24875"/>
    </ligand>
</feature>
<feature type="transmembrane region" description="Helical" evidence="1">
    <location>
        <begin position="194"/>
        <end position="212"/>
    </location>
</feature>
<dbReference type="NCBIfam" id="TIGR03753">
    <property type="entry name" value="blh_monoox"/>
    <property type="match status" value="1"/>
</dbReference>
<dbReference type="EMBL" id="RKLR01000001">
    <property type="protein sequence ID" value="MBX0322149.1"/>
    <property type="molecule type" value="Genomic_DNA"/>
</dbReference>
<dbReference type="Proteomes" id="UP001430377">
    <property type="component" value="Unassembled WGS sequence"/>
</dbReference>
<organism evidence="2 3">
    <name type="scientific">Haloarcula rubra</name>
    <dbReference type="NCBI Taxonomy" id="2487747"/>
    <lineage>
        <taxon>Archaea</taxon>
        <taxon>Methanobacteriati</taxon>
        <taxon>Methanobacteriota</taxon>
        <taxon>Stenosarchaea group</taxon>
        <taxon>Halobacteria</taxon>
        <taxon>Halobacteriales</taxon>
        <taxon>Haloarculaceae</taxon>
        <taxon>Haloarcula</taxon>
    </lineage>
</organism>
<feature type="transmembrane region" description="Helical" evidence="1">
    <location>
        <begin position="142"/>
        <end position="161"/>
    </location>
</feature>
<dbReference type="InterPro" id="IPR022270">
    <property type="entry name" value="Blh_diox"/>
</dbReference>
<feature type="transmembrane region" description="Helical" evidence="1">
    <location>
        <begin position="232"/>
        <end position="250"/>
    </location>
</feature>
<evidence type="ECO:0000313" key="2">
    <source>
        <dbReference type="EMBL" id="MBX0322149.1"/>
    </source>
</evidence>
<keyword evidence="1" id="KW-0408">Iron</keyword>
<gene>
    <name evidence="2" type="ORF">EGH21_03785</name>
</gene>
<comment type="cofactor">
    <cofactor evidence="1">
        <name>Fe(2+)</name>
        <dbReference type="ChEBI" id="CHEBI:29033"/>
    </cofactor>
</comment>
<keyword evidence="3" id="KW-1185">Reference proteome</keyword>
<feature type="transmembrane region" description="Helical" evidence="1">
    <location>
        <begin position="316"/>
        <end position="336"/>
    </location>
</feature>
<protein>
    <recommendedName>
        <fullName evidence="1">Probable beta-carotene 15,15'-dioxygenase</fullName>
        <ecNumber evidence="1">1.13.11.63</ecNumber>
    </recommendedName>
</protein>
<dbReference type="EC" id="1.13.11.63" evidence="1"/>
<keyword evidence="1" id="KW-1003">Cell membrane</keyword>
<comment type="catalytic activity">
    <reaction evidence="1">
        <text>all-trans-beta-carotene + O2 = 2 all-trans-retinal</text>
        <dbReference type="Rhea" id="RHEA:32887"/>
        <dbReference type="ChEBI" id="CHEBI:15379"/>
        <dbReference type="ChEBI" id="CHEBI:17579"/>
        <dbReference type="ChEBI" id="CHEBI:17898"/>
        <dbReference type="EC" id="1.13.11.63"/>
    </reaction>
</comment>
<keyword evidence="1" id="KW-0560">Oxidoreductase</keyword>
<feature type="transmembrane region" description="Helical" evidence="1">
    <location>
        <begin position="286"/>
        <end position="304"/>
    </location>
</feature>
<name>A0AAW4PN81_9EURY</name>
<comment type="caution">
    <text evidence="2">The sequence shown here is derived from an EMBL/GenBank/DDBJ whole genome shotgun (WGS) entry which is preliminary data.</text>
</comment>
<keyword evidence="1" id="KW-0223">Dioxygenase</keyword>
<dbReference type="GO" id="GO:0003834">
    <property type="term" value="F:beta-carotene 15,15'-dioxygenase activity"/>
    <property type="evidence" value="ECO:0007669"/>
    <property type="project" value="UniProtKB-EC"/>
</dbReference>
<feature type="transmembrane region" description="Helical" evidence="1">
    <location>
        <begin position="46"/>
        <end position="68"/>
    </location>
</feature>